<organism evidence="1 2">
    <name type="scientific">Gossypium arboreum</name>
    <name type="common">Tree cotton</name>
    <name type="synonym">Gossypium nanking</name>
    <dbReference type="NCBI Taxonomy" id="29729"/>
    <lineage>
        <taxon>Eukaryota</taxon>
        <taxon>Viridiplantae</taxon>
        <taxon>Streptophyta</taxon>
        <taxon>Embryophyta</taxon>
        <taxon>Tracheophyta</taxon>
        <taxon>Spermatophyta</taxon>
        <taxon>Magnoliopsida</taxon>
        <taxon>eudicotyledons</taxon>
        <taxon>Gunneridae</taxon>
        <taxon>Pentapetalae</taxon>
        <taxon>rosids</taxon>
        <taxon>malvids</taxon>
        <taxon>Malvales</taxon>
        <taxon>Malvaceae</taxon>
        <taxon>Malvoideae</taxon>
        <taxon>Gossypium</taxon>
    </lineage>
</organism>
<proteinExistence type="predicted"/>
<evidence type="ECO:0000313" key="1">
    <source>
        <dbReference type="EMBL" id="KAK5833620.1"/>
    </source>
</evidence>
<gene>
    <name evidence="1" type="ORF">PVK06_017472</name>
</gene>
<protein>
    <submittedName>
        <fullName evidence="1">Uncharacterized protein</fullName>
    </submittedName>
</protein>
<comment type="caution">
    <text evidence="1">The sequence shown here is derived from an EMBL/GenBank/DDBJ whole genome shotgun (WGS) entry which is preliminary data.</text>
</comment>
<accession>A0ABR0Q2R2</accession>
<name>A0ABR0Q2R2_GOSAR</name>
<evidence type="ECO:0000313" key="2">
    <source>
        <dbReference type="Proteomes" id="UP001358586"/>
    </source>
</evidence>
<sequence length="74" mass="7612">MSACDSFAATWKGKLFVEEGEGSSIADLALSVVGDTVTSILPSVTGDVMVVAPTIEDVAPADQDQRGGDDLVKQ</sequence>
<keyword evidence="2" id="KW-1185">Reference proteome</keyword>
<dbReference type="Proteomes" id="UP001358586">
    <property type="component" value="Chromosome 5"/>
</dbReference>
<reference evidence="1 2" key="1">
    <citation type="submission" date="2023-03" db="EMBL/GenBank/DDBJ databases">
        <title>WGS of Gossypium arboreum.</title>
        <authorList>
            <person name="Yu D."/>
        </authorList>
    </citation>
    <scope>NUCLEOTIDE SEQUENCE [LARGE SCALE GENOMIC DNA]</scope>
    <source>
        <tissue evidence="1">Leaf</tissue>
    </source>
</reference>
<dbReference type="EMBL" id="JARKNE010000005">
    <property type="protein sequence ID" value="KAK5833620.1"/>
    <property type="molecule type" value="Genomic_DNA"/>
</dbReference>